<dbReference type="SMART" id="SM00457">
    <property type="entry name" value="MACPF"/>
    <property type="match status" value="1"/>
</dbReference>
<evidence type="ECO:0000313" key="3">
    <source>
        <dbReference type="Proteomes" id="UP000008021"/>
    </source>
</evidence>
<keyword evidence="3" id="KW-1185">Reference proteome</keyword>
<dbReference type="InterPro" id="IPR044663">
    <property type="entry name" value="CAD1/NSL1-like"/>
</dbReference>
<reference evidence="2" key="2">
    <citation type="submission" date="2018-05" db="EMBL/GenBank/DDBJ databases">
        <title>OmerRS3 (Oryza meridionalis Reference Sequence Version 3).</title>
        <authorList>
            <person name="Zhang J."/>
            <person name="Kudrna D."/>
            <person name="Lee S."/>
            <person name="Talag J."/>
            <person name="Welchert J."/>
            <person name="Wing R.A."/>
        </authorList>
    </citation>
    <scope>NUCLEOTIDE SEQUENCE [LARGE SCALE GENOMIC DNA]</scope>
    <source>
        <strain evidence="2">cv. OR44</strain>
    </source>
</reference>
<dbReference type="AlphaFoldDB" id="A0A0E0CKF5"/>
<dbReference type="InterPro" id="IPR020864">
    <property type="entry name" value="MACPF"/>
</dbReference>
<dbReference type="EnsemblPlants" id="OMERI02G16300.1">
    <property type="protein sequence ID" value="OMERI02G16300.1"/>
    <property type="gene ID" value="OMERI02G16300"/>
</dbReference>
<dbReference type="PANTHER" id="PTHR33199">
    <property type="entry name" value="MACPF DOMAIN-CONTAINING PROTEIN CAD1"/>
    <property type="match status" value="1"/>
</dbReference>
<accession>A0A0E0CKF5</accession>
<proteinExistence type="predicted"/>
<dbReference type="PROSITE" id="PS51412">
    <property type="entry name" value="MACPF_2"/>
    <property type="match status" value="1"/>
</dbReference>
<evidence type="ECO:0000313" key="2">
    <source>
        <dbReference type="EnsemblPlants" id="OMERI02G16300.1"/>
    </source>
</evidence>
<evidence type="ECO:0000259" key="1">
    <source>
        <dbReference type="PROSITE" id="PS51412"/>
    </source>
</evidence>
<name>A0A0E0CKF5_9ORYZ</name>
<sequence length="659" mass="72134">MEVGERAAMALGAGFDLTSDFRLKFAKEGRLVELDEAGARDVPVPGGGVGGGAAAVLRGVPRDVGVDKGDRIRFRSDVLEFNQFTISVSNEIFFGKKEKNSTDSEQNWQRMSELLNQKSSVQGKVPSGYFNTLFDLSGAWMTDAKETKHLAFDGYFISLYKLHLKTSPLVLRDEVRSAVPPKWDPAALSRFIKTYGTHIIVEMAVGGQDVICVKQSPSSTISSADLKLHLEDLGDFLFSDGRNHSPIHRKTRDGKSKVPDVFVRMEQQPNNLHLSSYSESSTKDGLTITCSKRGGDASIASHSKWLQTVPRVPDAIMFKFVPITSLLTGIPGSGYLSHAINLYLRYKPDPEDLQHFLEFQVPLQWAPLFNELILGPQKRKGSYPSLQFRFLGPKLQVSTSQVSSSHKPVVGLRLYLEGRKCNRLAIHVQHLSSAPSMLGDSLSSSMSEWRESEDVGVGYIEPIQWKSYSCVCTSKVDYNPEWLKRVRGGVFVVTGAQLVTKGTWSRKVLHLRLHYTHVPGCAIQRTEWAAAPAASQRGSFLTTISTTLSSPFTQLQAAAAPAAPPRNEPAPAALLNSGVYPDGPPVPLQSRKLLKFVDMSEVVKGPHDVPGHWLVTAAKLVKDGGKIGLNVKFALLNYDGTQPATATMAGGDQGHGLLN</sequence>
<dbReference type="Gramene" id="OMERI02G16300.1">
    <property type="protein sequence ID" value="OMERI02G16300.1"/>
    <property type="gene ID" value="OMERI02G16300"/>
</dbReference>
<dbReference type="HOGENOM" id="CLU_034245_1_0_1"/>
<organism evidence="2">
    <name type="scientific">Oryza meridionalis</name>
    <dbReference type="NCBI Taxonomy" id="40149"/>
    <lineage>
        <taxon>Eukaryota</taxon>
        <taxon>Viridiplantae</taxon>
        <taxon>Streptophyta</taxon>
        <taxon>Embryophyta</taxon>
        <taxon>Tracheophyta</taxon>
        <taxon>Spermatophyta</taxon>
        <taxon>Magnoliopsida</taxon>
        <taxon>Liliopsida</taxon>
        <taxon>Poales</taxon>
        <taxon>Poaceae</taxon>
        <taxon>BOP clade</taxon>
        <taxon>Oryzoideae</taxon>
        <taxon>Oryzeae</taxon>
        <taxon>Oryzinae</taxon>
        <taxon>Oryza</taxon>
    </lineage>
</organism>
<protein>
    <recommendedName>
        <fullName evidence="1">MACPF domain-containing protein</fullName>
    </recommendedName>
</protein>
<dbReference type="eggNOG" id="ENOG502QRUB">
    <property type="taxonomic scope" value="Eukaryota"/>
</dbReference>
<dbReference type="GO" id="GO:0005886">
    <property type="term" value="C:plasma membrane"/>
    <property type="evidence" value="ECO:0007669"/>
    <property type="project" value="TreeGrafter"/>
</dbReference>
<feature type="domain" description="MACPF" evidence="1">
    <location>
        <begin position="1"/>
        <end position="357"/>
    </location>
</feature>
<dbReference type="PANTHER" id="PTHR33199:SF2">
    <property type="entry name" value="OS02G0475300 PROTEIN"/>
    <property type="match status" value="1"/>
</dbReference>
<reference evidence="2" key="1">
    <citation type="submission" date="2015-04" db="UniProtKB">
        <authorList>
            <consortium name="EnsemblPlants"/>
        </authorList>
    </citation>
    <scope>IDENTIFICATION</scope>
</reference>
<dbReference type="GO" id="GO:0009626">
    <property type="term" value="P:plant-type hypersensitive response"/>
    <property type="evidence" value="ECO:0007669"/>
    <property type="project" value="TreeGrafter"/>
</dbReference>
<dbReference type="STRING" id="40149.A0A0E0CKF5"/>
<dbReference type="Proteomes" id="UP000008021">
    <property type="component" value="Chromosome 2"/>
</dbReference>
<dbReference type="Pfam" id="PF01823">
    <property type="entry name" value="MACPF"/>
    <property type="match status" value="1"/>
</dbReference>
<dbReference type="GO" id="GO:2000031">
    <property type="term" value="P:regulation of salicylic acid mediated signaling pathway"/>
    <property type="evidence" value="ECO:0007669"/>
    <property type="project" value="InterPro"/>
</dbReference>